<gene>
    <name evidence="3" type="ORF">BDQ12DRAFT_724211</name>
</gene>
<evidence type="ECO:0000313" key="4">
    <source>
        <dbReference type="Proteomes" id="UP000308652"/>
    </source>
</evidence>
<dbReference type="AlphaFoldDB" id="A0A5C3LVV6"/>
<dbReference type="Pfam" id="PF11160">
    <property type="entry name" value="Hva1_TUDOR"/>
    <property type="match status" value="1"/>
</dbReference>
<keyword evidence="4" id="KW-1185">Reference proteome</keyword>
<feature type="region of interest" description="Disordered" evidence="1">
    <location>
        <begin position="1"/>
        <end position="32"/>
    </location>
</feature>
<dbReference type="EMBL" id="ML213608">
    <property type="protein sequence ID" value="TFK37369.1"/>
    <property type="molecule type" value="Genomic_DNA"/>
</dbReference>
<evidence type="ECO:0000256" key="1">
    <source>
        <dbReference type="SAM" id="MobiDB-lite"/>
    </source>
</evidence>
<name>A0A5C3LVV6_9AGAR</name>
<feature type="domain" description="Hypervirulence associated protein TUDOR" evidence="2">
    <location>
        <begin position="10"/>
        <end position="75"/>
    </location>
</feature>
<dbReference type="Proteomes" id="UP000308652">
    <property type="component" value="Unassembled WGS sequence"/>
</dbReference>
<evidence type="ECO:0000259" key="2">
    <source>
        <dbReference type="Pfam" id="PF11160"/>
    </source>
</evidence>
<organism evidence="3 4">
    <name type="scientific">Crucibulum laeve</name>
    <dbReference type="NCBI Taxonomy" id="68775"/>
    <lineage>
        <taxon>Eukaryota</taxon>
        <taxon>Fungi</taxon>
        <taxon>Dikarya</taxon>
        <taxon>Basidiomycota</taxon>
        <taxon>Agaricomycotina</taxon>
        <taxon>Agaricomycetes</taxon>
        <taxon>Agaricomycetidae</taxon>
        <taxon>Agaricales</taxon>
        <taxon>Agaricineae</taxon>
        <taxon>Nidulariaceae</taxon>
        <taxon>Crucibulum</taxon>
    </lineage>
</organism>
<dbReference type="OrthoDB" id="10052172at2759"/>
<accession>A0A5C3LVV6</accession>
<evidence type="ECO:0000313" key="3">
    <source>
        <dbReference type="EMBL" id="TFK37369.1"/>
    </source>
</evidence>
<reference evidence="3 4" key="1">
    <citation type="journal article" date="2019" name="Nat. Ecol. Evol.">
        <title>Megaphylogeny resolves global patterns of mushroom evolution.</title>
        <authorList>
            <person name="Varga T."/>
            <person name="Krizsan K."/>
            <person name="Foldi C."/>
            <person name="Dima B."/>
            <person name="Sanchez-Garcia M."/>
            <person name="Sanchez-Ramirez S."/>
            <person name="Szollosi G.J."/>
            <person name="Szarkandi J.G."/>
            <person name="Papp V."/>
            <person name="Albert L."/>
            <person name="Andreopoulos W."/>
            <person name="Angelini C."/>
            <person name="Antonin V."/>
            <person name="Barry K.W."/>
            <person name="Bougher N.L."/>
            <person name="Buchanan P."/>
            <person name="Buyck B."/>
            <person name="Bense V."/>
            <person name="Catcheside P."/>
            <person name="Chovatia M."/>
            <person name="Cooper J."/>
            <person name="Damon W."/>
            <person name="Desjardin D."/>
            <person name="Finy P."/>
            <person name="Geml J."/>
            <person name="Haridas S."/>
            <person name="Hughes K."/>
            <person name="Justo A."/>
            <person name="Karasinski D."/>
            <person name="Kautmanova I."/>
            <person name="Kiss B."/>
            <person name="Kocsube S."/>
            <person name="Kotiranta H."/>
            <person name="LaButti K.M."/>
            <person name="Lechner B.E."/>
            <person name="Liimatainen K."/>
            <person name="Lipzen A."/>
            <person name="Lukacs Z."/>
            <person name="Mihaltcheva S."/>
            <person name="Morgado L.N."/>
            <person name="Niskanen T."/>
            <person name="Noordeloos M.E."/>
            <person name="Ohm R.A."/>
            <person name="Ortiz-Santana B."/>
            <person name="Ovrebo C."/>
            <person name="Racz N."/>
            <person name="Riley R."/>
            <person name="Savchenko A."/>
            <person name="Shiryaev A."/>
            <person name="Soop K."/>
            <person name="Spirin V."/>
            <person name="Szebenyi C."/>
            <person name="Tomsovsky M."/>
            <person name="Tulloss R.E."/>
            <person name="Uehling J."/>
            <person name="Grigoriev I.V."/>
            <person name="Vagvolgyi C."/>
            <person name="Papp T."/>
            <person name="Martin F.M."/>
            <person name="Miettinen O."/>
            <person name="Hibbett D.S."/>
            <person name="Nagy L.G."/>
        </authorList>
    </citation>
    <scope>NUCLEOTIDE SEQUENCE [LARGE SCALE GENOMIC DNA]</scope>
    <source>
        <strain evidence="3 4">CBS 166.37</strain>
    </source>
</reference>
<protein>
    <recommendedName>
        <fullName evidence="2">Hypervirulence associated protein TUDOR domain-containing protein</fullName>
    </recommendedName>
</protein>
<sequence length="84" mass="8906">MTGSSNFEEGDHVQYQAVGGRSEATKNSTTTGEIVDVLTKPQPAGDTGVTVKASEKEPRYVIKNDNTGKETAYKGDVIIGEADD</sequence>
<proteinExistence type="predicted"/>
<dbReference type="InterPro" id="IPR021331">
    <property type="entry name" value="Hva1_TUDOR"/>
</dbReference>